<evidence type="ECO:0000313" key="4">
    <source>
        <dbReference type="Proteomes" id="UP000785679"/>
    </source>
</evidence>
<dbReference type="InterPro" id="IPR036259">
    <property type="entry name" value="MFS_trans_sf"/>
</dbReference>
<feature type="compositionally biased region" description="Acidic residues" evidence="1">
    <location>
        <begin position="23"/>
        <end position="36"/>
    </location>
</feature>
<feature type="region of interest" description="Disordered" evidence="1">
    <location>
        <begin position="103"/>
        <end position="129"/>
    </location>
</feature>
<name>A0A8J8T5E1_HALGN</name>
<evidence type="ECO:0000313" key="3">
    <source>
        <dbReference type="EMBL" id="TNV81993.1"/>
    </source>
</evidence>
<feature type="transmembrane region" description="Helical" evidence="2">
    <location>
        <begin position="238"/>
        <end position="257"/>
    </location>
</feature>
<feature type="region of interest" description="Disordered" evidence="1">
    <location>
        <begin position="10"/>
        <end position="48"/>
    </location>
</feature>
<feature type="transmembrane region" description="Helical" evidence="2">
    <location>
        <begin position="567"/>
        <end position="586"/>
    </location>
</feature>
<feature type="transmembrane region" description="Helical" evidence="2">
    <location>
        <begin position="529"/>
        <end position="555"/>
    </location>
</feature>
<evidence type="ECO:0000256" key="1">
    <source>
        <dbReference type="SAM" id="MobiDB-lite"/>
    </source>
</evidence>
<feature type="transmembrane region" description="Helical" evidence="2">
    <location>
        <begin position="606"/>
        <end position="628"/>
    </location>
</feature>
<comment type="caution">
    <text evidence="3">The sequence shown here is derived from an EMBL/GenBank/DDBJ whole genome shotgun (WGS) entry which is preliminary data.</text>
</comment>
<sequence>MSSILLKMRARLQSHRPQHQYEEPLETEDEDEEEENSLQQILPSSVEHEDQYKYNKQHLSTKAHFSRQQSVAIKGSIRRGRDFQRPNTMNLRSMREDRLEPPIMTDKISDEEETVSSSASNSSDGAAKIQDQTKEHLLGDHSVLKAKKRISGDIATKNLMSREQMKVFVISYVTNLFSVLGLPFQFVTSTFFDDNNDPEHQKPDGITLPEIQVVLLVTATMYIVLGSTLEYVREADKVLIVPIVAAFGVLKIVVGIYDHFIDIDIEEIQLTTLQLVHFIVIMRLAISMIFITALAKWFSRTYLHIVMGTWFTNELLAFVITRVLSKHKDYLILASGIFLCLCAYTIYRFYKFDPIDAGLIVNEQAINLTSQHTDNFRTCIQLDDFIEEIRANQNSSVNSTINKQVQMIQYEEKILKRWKTPSMLQTLRLPGVRRMLLCTICLFFKYRILNKFIVIMITKIPANQKYIGFFLFSSEIVQIFFGFLVLKWLKGRRNVFLALLMLLALALELLQIIVYSISDRDPSFESPGFLFLVTLQGIIVYSLYYMLCVCGPVDLAKVELLKTNFKLAGMLFGVLCGFQCLVQALFLDEIIDRFLNYNFFQQTTDFYTITGINFGCTIIAFLSIFSVVKKELKELKSFNWGAKAQMKADKKSLKIQSDVRQSMLLSREFAKKITVLTSGDNDNDTLLSEDRDLSSSVQVNSISPIGITLQK</sequence>
<gene>
    <name evidence="3" type="ORF">FGO68_gene12543</name>
</gene>
<dbReference type="AlphaFoldDB" id="A0A8J8T5E1"/>
<organism evidence="3 4">
    <name type="scientific">Halteria grandinella</name>
    <dbReference type="NCBI Taxonomy" id="5974"/>
    <lineage>
        <taxon>Eukaryota</taxon>
        <taxon>Sar</taxon>
        <taxon>Alveolata</taxon>
        <taxon>Ciliophora</taxon>
        <taxon>Intramacronucleata</taxon>
        <taxon>Spirotrichea</taxon>
        <taxon>Stichotrichia</taxon>
        <taxon>Sporadotrichida</taxon>
        <taxon>Halteriidae</taxon>
        <taxon>Halteria</taxon>
    </lineage>
</organism>
<reference evidence="3" key="1">
    <citation type="submission" date="2019-06" db="EMBL/GenBank/DDBJ databases">
        <authorList>
            <person name="Zheng W."/>
        </authorList>
    </citation>
    <scope>NUCLEOTIDE SEQUENCE</scope>
    <source>
        <strain evidence="3">QDHG01</strain>
    </source>
</reference>
<protein>
    <submittedName>
        <fullName evidence="3">Uncharacterized protein</fullName>
    </submittedName>
</protein>
<feature type="transmembrane region" description="Helical" evidence="2">
    <location>
        <begin position="466"/>
        <end position="489"/>
    </location>
</feature>
<keyword evidence="4" id="KW-1185">Reference proteome</keyword>
<keyword evidence="2" id="KW-0472">Membrane</keyword>
<accession>A0A8J8T5E1</accession>
<feature type="transmembrane region" description="Helical" evidence="2">
    <location>
        <begin position="277"/>
        <end position="295"/>
    </location>
</feature>
<feature type="transmembrane region" description="Helical" evidence="2">
    <location>
        <begin position="167"/>
        <end position="186"/>
    </location>
</feature>
<feature type="transmembrane region" description="Helical" evidence="2">
    <location>
        <begin position="330"/>
        <end position="350"/>
    </location>
</feature>
<feature type="transmembrane region" description="Helical" evidence="2">
    <location>
        <begin position="206"/>
        <end position="226"/>
    </location>
</feature>
<dbReference type="SUPFAM" id="SSF103473">
    <property type="entry name" value="MFS general substrate transporter"/>
    <property type="match status" value="1"/>
</dbReference>
<keyword evidence="2" id="KW-0812">Transmembrane</keyword>
<proteinExistence type="predicted"/>
<feature type="transmembrane region" description="Helical" evidence="2">
    <location>
        <begin position="496"/>
        <end position="517"/>
    </location>
</feature>
<evidence type="ECO:0000256" key="2">
    <source>
        <dbReference type="SAM" id="Phobius"/>
    </source>
</evidence>
<feature type="transmembrane region" description="Helical" evidence="2">
    <location>
        <begin position="435"/>
        <end position="460"/>
    </location>
</feature>
<dbReference type="OrthoDB" id="324907at2759"/>
<feature type="transmembrane region" description="Helical" evidence="2">
    <location>
        <begin position="302"/>
        <end position="324"/>
    </location>
</feature>
<dbReference type="EMBL" id="RRYP01005485">
    <property type="protein sequence ID" value="TNV81993.1"/>
    <property type="molecule type" value="Genomic_DNA"/>
</dbReference>
<dbReference type="Proteomes" id="UP000785679">
    <property type="component" value="Unassembled WGS sequence"/>
</dbReference>
<keyword evidence="2" id="KW-1133">Transmembrane helix</keyword>